<reference evidence="1" key="1">
    <citation type="submission" date="2020-02" db="EMBL/GenBank/DDBJ databases">
        <authorList>
            <person name="Meier V. D."/>
        </authorList>
    </citation>
    <scope>NUCLEOTIDE SEQUENCE</scope>
    <source>
        <strain evidence="1">AVDCRST_MAG84</strain>
    </source>
</reference>
<feature type="non-terminal residue" evidence="1">
    <location>
        <position position="32"/>
    </location>
</feature>
<protein>
    <submittedName>
        <fullName evidence="1">Adenylate cyclase</fullName>
        <ecNumber evidence="1">4.6.1.1</ecNumber>
    </submittedName>
</protein>
<sequence>GRSLRRSKSRIDSIARQKRRDCGLCYFGRKAL</sequence>
<proteinExistence type="predicted"/>
<evidence type="ECO:0000313" key="1">
    <source>
        <dbReference type="EMBL" id="CAA9343191.1"/>
    </source>
</evidence>
<name>A0A6J4LWG2_9CYAN</name>
<dbReference type="GO" id="GO:0004016">
    <property type="term" value="F:adenylate cyclase activity"/>
    <property type="evidence" value="ECO:0007669"/>
    <property type="project" value="UniProtKB-EC"/>
</dbReference>
<dbReference type="EC" id="4.6.1.1" evidence="1"/>
<accession>A0A6J4LWG2</accession>
<keyword evidence="1" id="KW-0456">Lyase</keyword>
<gene>
    <name evidence="1" type="ORF">AVDCRST_MAG84-2486</name>
</gene>
<organism evidence="1">
    <name type="scientific">uncultured Microcoleus sp</name>
    <dbReference type="NCBI Taxonomy" id="259945"/>
    <lineage>
        <taxon>Bacteria</taxon>
        <taxon>Bacillati</taxon>
        <taxon>Cyanobacteriota</taxon>
        <taxon>Cyanophyceae</taxon>
        <taxon>Oscillatoriophycideae</taxon>
        <taxon>Oscillatoriales</taxon>
        <taxon>Microcoleaceae</taxon>
        <taxon>Microcoleus</taxon>
        <taxon>environmental samples</taxon>
    </lineage>
</organism>
<dbReference type="AlphaFoldDB" id="A0A6J4LWG2"/>
<dbReference type="EMBL" id="CADCTZ010000438">
    <property type="protein sequence ID" value="CAA9343191.1"/>
    <property type="molecule type" value="Genomic_DNA"/>
</dbReference>
<feature type="non-terminal residue" evidence="1">
    <location>
        <position position="1"/>
    </location>
</feature>